<dbReference type="PANTHER" id="PTHR22912">
    <property type="entry name" value="DISULFIDE OXIDOREDUCTASE"/>
    <property type="match status" value="1"/>
</dbReference>
<dbReference type="PRINTS" id="PR00411">
    <property type="entry name" value="PNDRDTASEI"/>
</dbReference>
<dbReference type="GO" id="GO:0004148">
    <property type="term" value="F:dihydrolipoyl dehydrogenase (NADH) activity"/>
    <property type="evidence" value="ECO:0007669"/>
    <property type="project" value="UniProtKB-EC"/>
</dbReference>
<evidence type="ECO:0000256" key="11">
    <source>
        <dbReference type="ARBA" id="ARBA00023284"/>
    </source>
</evidence>
<dbReference type="InterPro" id="IPR036188">
    <property type="entry name" value="FAD/NAD-bd_sf"/>
</dbReference>
<feature type="domain" description="FAD/NAD(P)-binding" evidence="15">
    <location>
        <begin position="5"/>
        <end position="335"/>
    </location>
</feature>
<comment type="cofactor">
    <cofactor evidence="13">
        <name>FAD</name>
        <dbReference type="ChEBI" id="CHEBI:57692"/>
    </cofactor>
    <text evidence="13">Binds 1 FAD per subunit.</text>
</comment>
<evidence type="ECO:0000256" key="1">
    <source>
        <dbReference type="ARBA" id="ARBA00004496"/>
    </source>
</evidence>
<evidence type="ECO:0000256" key="4">
    <source>
        <dbReference type="ARBA" id="ARBA00016961"/>
    </source>
</evidence>
<evidence type="ECO:0000256" key="12">
    <source>
        <dbReference type="ARBA" id="ARBA00049187"/>
    </source>
</evidence>
<evidence type="ECO:0000259" key="15">
    <source>
        <dbReference type="Pfam" id="PF07992"/>
    </source>
</evidence>
<comment type="similarity">
    <text evidence="2 13">Belongs to the class-I pyridine nucleotide-disulfide oxidoreductase family.</text>
</comment>
<dbReference type="PROSITE" id="PS00076">
    <property type="entry name" value="PYRIDINE_REDOX_1"/>
    <property type="match status" value="1"/>
</dbReference>
<dbReference type="NCBIfam" id="TIGR01350">
    <property type="entry name" value="lipoamide_DH"/>
    <property type="match status" value="1"/>
</dbReference>
<dbReference type="InterPro" id="IPR001100">
    <property type="entry name" value="Pyr_nuc-diS_OxRdtase"/>
</dbReference>
<dbReference type="Pfam" id="PF07992">
    <property type="entry name" value="Pyr_redox_2"/>
    <property type="match status" value="1"/>
</dbReference>
<evidence type="ECO:0000259" key="14">
    <source>
        <dbReference type="Pfam" id="PF02852"/>
    </source>
</evidence>
<evidence type="ECO:0000256" key="6">
    <source>
        <dbReference type="ARBA" id="ARBA00022630"/>
    </source>
</evidence>
<evidence type="ECO:0000256" key="2">
    <source>
        <dbReference type="ARBA" id="ARBA00007532"/>
    </source>
</evidence>
<evidence type="ECO:0000256" key="5">
    <source>
        <dbReference type="ARBA" id="ARBA00022490"/>
    </source>
</evidence>
<dbReference type="Pfam" id="PF02852">
    <property type="entry name" value="Pyr_redox_dim"/>
    <property type="match status" value="1"/>
</dbReference>
<dbReference type="Proteomes" id="UP001321520">
    <property type="component" value="Chromosome"/>
</dbReference>
<keyword evidence="6 13" id="KW-0285">Flavoprotein</keyword>
<name>A0ABY9EGQ9_9GAMM</name>
<keyword evidence="9 13" id="KW-0520">NAD</keyword>
<evidence type="ECO:0000256" key="10">
    <source>
        <dbReference type="ARBA" id="ARBA00023157"/>
    </source>
</evidence>
<dbReference type="InterPro" id="IPR006258">
    <property type="entry name" value="Lipoamide_DH"/>
</dbReference>
<dbReference type="RefSeq" id="WP_301418414.1">
    <property type="nucleotide sequence ID" value="NZ_CP098023.1"/>
</dbReference>
<gene>
    <name evidence="16" type="primary">lpdA</name>
    <name evidence="16" type="ORF">M8T91_07670</name>
</gene>
<dbReference type="Gene3D" id="3.30.390.30">
    <property type="match status" value="1"/>
</dbReference>
<evidence type="ECO:0000256" key="8">
    <source>
        <dbReference type="ARBA" id="ARBA00023002"/>
    </source>
</evidence>
<dbReference type="SUPFAM" id="SSF55424">
    <property type="entry name" value="FAD/NAD-linked reductases, dimerisation (C-terminal) domain"/>
    <property type="match status" value="1"/>
</dbReference>
<comment type="catalytic activity">
    <reaction evidence="12 13">
        <text>N(6)-[(R)-dihydrolipoyl]-L-lysyl-[protein] + NAD(+) = N(6)-[(R)-lipoyl]-L-lysyl-[protein] + NADH + H(+)</text>
        <dbReference type="Rhea" id="RHEA:15045"/>
        <dbReference type="Rhea" id="RHEA-COMP:10474"/>
        <dbReference type="Rhea" id="RHEA-COMP:10475"/>
        <dbReference type="ChEBI" id="CHEBI:15378"/>
        <dbReference type="ChEBI" id="CHEBI:57540"/>
        <dbReference type="ChEBI" id="CHEBI:57945"/>
        <dbReference type="ChEBI" id="CHEBI:83099"/>
        <dbReference type="ChEBI" id="CHEBI:83100"/>
        <dbReference type="EC" id="1.8.1.4"/>
    </reaction>
</comment>
<keyword evidence="5" id="KW-0963">Cytoplasm</keyword>
<evidence type="ECO:0000256" key="7">
    <source>
        <dbReference type="ARBA" id="ARBA00022827"/>
    </source>
</evidence>
<dbReference type="InterPro" id="IPR023753">
    <property type="entry name" value="FAD/NAD-binding_dom"/>
</dbReference>
<dbReference type="Gene3D" id="3.50.50.60">
    <property type="entry name" value="FAD/NAD(P)-binding domain"/>
    <property type="match status" value="2"/>
</dbReference>
<dbReference type="PIRSF" id="PIRSF000350">
    <property type="entry name" value="Mercury_reductase_MerA"/>
    <property type="match status" value="1"/>
</dbReference>
<keyword evidence="7 13" id="KW-0274">FAD</keyword>
<protein>
    <recommendedName>
        <fullName evidence="4 13">Dihydrolipoyl dehydrogenase</fullName>
        <ecNumber evidence="3 13">1.8.1.4</ecNumber>
    </recommendedName>
</protein>
<dbReference type="InterPro" id="IPR012999">
    <property type="entry name" value="Pyr_OxRdtase_I_AS"/>
</dbReference>
<keyword evidence="11 13" id="KW-0676">Redox-active center</keyword>
<keyword evidence="8 13" id="KW-0560">Oxidoreductase</keyword>
<sequence>MSEKFDVIVIGSGPGGYVAAIRAAQLGLKTACIEKWKNREGKNVNGGTCLNVGCIPSKALLDSSWKYHEAKDALGVHGISVGKVEMDVSKMIERKEEIVKKLTGGVAGLFTANKVTSIFGTGKLLANKKVEVTDDEGNTNVYEAENVILASGSVPVNIPPAPVDNTIIVDSTGALEFTEVPKRLGVIGSGVIGLELGSVWSRLGSDVVVLEALDTFLPIMDQQIAKESHKILKRQGLDIRLACRVTGSEVQGGAVTVTYQDKDGKEHRETFDKLIVCVGRRPYTEGLLAEDAGVKMDERGSIYVNDLCMTSAPGVWAVGDVVRGPMLAHKASEEGVVVAERIAGQKPMMNYDVIPNVIYTHPEIASVGRTEEQVKADGEPYNVGSFPFVINGRAMAANDAQGLVKIIAHGETDRVLGAHIVGPSAADLVQQVAIAMEFGSSAEDIGMTVFAHPTLSEAVKEAALGVNGHAIHAVNRKRRK</sequence>
<keyword evidence="17" id="KW-1185">Reference proteome</keyword>
<comment type="subcellular location">
    <subcellularLocation>
        <location evidence="1">Cytoplasm</location>
    </subcellularLocation>
</comment>
<dbReference type="InterPro" id="IPR050151">
    <property type="entry name" value="Class-I_Pyr_Nuc-Dis_Oxidored"/>
</dbReference>
<dbReference type="SUPFAM" id="SSF51905">
    <property type="entry name" value="FAD/NAD(P)-binding domain"/>
    <property type="match status" value="1"/>
</dbReference>
<organism evidence="16 17">
    <name type="scientific">Microbulbifer spongiae</name>
    <dbReference type="NCBI Taxonomy" id="2944933"/>
    <lineage>
        <taxon>Bacteria</taxon>
        <taxon>Pseudomonadati</taxon>
        <taxon>Pseudomonadota</taxon>
        <taxon>Gammaproteobacteria</taxon>
        <taxon>Cellvibrionales</taxon>
        <taxon>Microbulbiferaceae</taxon>
        <taxon>Microbulbifer</taxon>
    </lineage>
</organism>
<dbReference type="EC" id="1.8.1.4" evidence="3 13"/>
<keyword evidence="10" id="KW-1015">Disulfide bond</keyword>
<dbReference type="EMBL" id="CP098023">
    <property type="protein sequence ID" value="WKD51286.1"/>
    <property type="molecule type" value="Genomic_DNA"/>
</dbReference>
<dbReference type="InterPro" id="IPR004099">
    <property type="entry name" value="Pyr_nucl-diS_OxRdtase_dimer"/>
</dbReference>
<comment type="miscellaneous">
    <text evidence="13">The active site is a redox-active disulfide bond.</text>
</comment>
<evidence type="ECO:0000256" key="3">
    <source>
        <dbReference type="ARBA" id="ARBA00012608"/>
    </source>
</evidence>
<feature type="domain" description="Pyridine nucleotide-disulphide oxidoreductase dimerisation" evidence="14">
    <location>
        <begin position="354"/>
        <end position="463"/>
    </location>
</feature>
<evidence type="ECO:0000313" key="16">
    <source>
        <dbReference type="EMBL" id="WKD51286.1"/>
    </source>
</evidence>
<accession>A0ABY9EGQ9</accession>
<evidence type="ECO:0000256" key="9">
    <source>
        <dbReference type="ARBA" id="ARBA00023027"/>
    </source>
</evidence>
<dbReference type="PRINTS" id="PR00368">
    <property type="entry name" value="FADPNR"/>
</dbReference>
<reference evidence="16 17" key="1">
    <citation type="submission" date="2022-05" db="EMBL/GenBank/DDBJ databases">
        <title>Microbulbifer sp. nov., isolated from sponge.</title>
        <authorList>
            <person name="Gao L."/>
        </authorList>
    </citation>
    <scope>NUCLEOTIDE SEQUENCE [LARGE SCALE GENOMIC DNA]</scope>
    <source>
        <strain evidence="16 17">MI-G</strain>
    </source>
</reference>
<evidence type="ECO:0000313" key="17">
    <source>
        <dbReference type="Proteomes" id="UP001321520"/>
    </source>
</evidence>
<dbReference type="PANTHER" id="PTHR22912:SF224">
    <property type="entry name" value="DIHYDROLIPOYL DEHYDROGENASE"/>
    <property type="match status" value="1"/>
</dbReference>
<dbReference type="InterPro" id="IPR016156">
    <property type="entry name" value="FAD/NAD-linked_Rdtase_dimer_sf"/>
</dbReference>
<evidence type="ECO:0000256" key="13">
    <source>
        <dbReference type="RuleBase" id="RU003692"/>
    </source>
</evidence>
<proteinExistence type="inferred from homology"/>